<comment type="caution">
    <text evidence="11">The sequence shown here is derived from an EMBL/GenBank/DDBJ whole genome shotgun (WGS) entry which is preliminary data.</text>
</comment>
<dbReference type="SUPFAM" id="SSF52540">
    <property type="entry name" value="P-loop containing nucleoside triphosphate hydrolases"/>
    <property type="match status" value="1"/>
</dbReference>
<dbReference type="Pfam" id="PF25601">
    <property type="entry name" value="AAA_lid_14"/>
    <property type="match status" value="1"/>
</dbReference>
<dbReference type="AlphaFoldDB" id="A0A7C4Y780"/>
<dbReference type="Pfam" id="PF00158">
    <property type="entry name" value="Sigma54_activat"/>
    <property type="match status" value="1"/>
</dbReference>
<evidence type="ECO:0000313" key="11">
    <source>
        <dbReference type="EMBL" id="HGW60744.1"/>
    </source>
</evidence>
<name>A0A7C4Y780_9BACT</name>
<dbReference type="PROSITE" id="PS50110">
    <property type="entry name" value="RESPONSE_REGULATORY"/>
    <property type="match status" value="1"/>
</dbReference>
<evidence type="ECO:0000256" key="3">
    <source>
        <dbReference type="ARBA" id="ARBA00022840"/>
    </source>
</evidence>
<dbReference type="InterPro" id="IPR009057">
    <property type="entry name" value="Homeodomain-like_sf"/>
</dbReference>
<evidence type="ECO:0000256" key="8">
    <source>
        <dbReference type="SAM" id="Coils"/>
    </source>
</evidence>
<keyword evidence="1 7" id="KW-0597">Phosphoprotein</keyword>
<keyword evidence="5" id="KW-0805">Transcription regulation</keyword>
<dbReference type="GO" id="GO:0000160">
    <property type="term" value="P:phosphorelay signal transduction system"/>
    <property type="evidence" value="ECO:0007669"/>
    <property type="project" value="UniProtKB-KW"/>
</dbReference>
<dbReference type="PROSITE" id="PS50045">
    <property type="entry name" value="SIGMA54_INTERACT_4"/>
    <property type="match status" value="1"/>
</dbReference>
<feature type="modified residue" description="4-aspartylphosphate" evidence="7">
    <location>
        <position position="56"/>
    </location>
</feature>
<dbReference type="InterPro" id="IPR025944">
    <property type="entry name" value="Sigma_54_int_dom_CS"/>
</dbReference>
<reference evidence="11" key="1">
    <citation type="journal article" date="2020" name="mSystems">
        <title>Genome- and Community-Level Interaction Insights into Carbon Utilization and Element Cycling Functions of Hydrothermarchaeota in Hydrothermal Sediment.</title>
        <authorList>
            <person name="Zhou Z."/>
            <person name="Liu Y."/>
            <person name="Xu W."/>
            <person name="Pan J."/>
            <person name="Luo Z.H."/>
            <person name="Li M."/>
        </authorList>
    </citation>
    <scope>NUCLEOTIDE SEQUENCE [LARGE SCALE GENOMIC DNA]</scope>
    <source>
        <strain evidence="11">SpSt-794</strain>
    </source>
</reference>
<keyword evidence="3" id="KW-0067">ATP-binding</keyword>
<organism evidence="11">
    <name type="scientific">Caldisericum exile</name>
    <dbReference type="NCBI Taxonomy" id="693075"/>
    <lineage>
        <taxon>Bacteria</taxon>
        <taxon>Pseudomonadati</taxon>
        <taxon>Caldisericota/Cryosericota group</taxon>
        <taxon>Caldisericota</taxon>
        <taxon>Caldisericia</taxon>
        <taxon>Caldisericales</taxon>
        <taxon>Caldisericaceae</taxon>
        <taxon>Caldisericum</taxon>
    </lineage>
</organism>
<protein>
    <submittedName>
        <fullName evidence="11">Sigma-54-dependent Fis family transcriptional regulator</fullName>
    </submittedName>
</protein>
<dbReference type="EMBL" id="DTHV01000147">
    <property type="protein sequence ID" value="HGW60744.1"/>
    <property type="molecule type" value="Genomic_DNA"/>
</dbReference>
<keyword evidence="4" id="KW-0902">Two-component regulatory system</keyword>
<feature type="domain" description="Response regulatory" evidence="10">
    <location>
        <begin position="7"/>
        <end position="121"/>
    </location>
</feature>
<dbReference type="CDD" id="cd00009">
    <property type="entry name" value="AAA"/>
    <property type="match status" value="1"/>
</dbReference>
<dbReference type="PROSITE" id="PS00688">
    <property type="entry name" value="SIGMA54_INTERACT_3"/>
    <property type="match status" value="1"/>
</dbReference>
<dbReference type="InterPro" id="IPR027417">
    <property type="entry name" value="P-loop_NTPase"/>
</dbReference>
<dbReference type="InterPro" id="IPR025662">
    <property type="entry name" value="Sigma_54_int_dom_ATP-bd_1"/>
</dbReference>
<evidence type="ECO:0000259" key="9">
    <source>
        <dbReference type="PROSITE" id="PS50045"/>
    </source>
</evidence>
<dbReference type="SMART" id="SM00382">
    <property type="entry name" value="AAA"/>
    <property type="match status" value="1"/>
</dbReference>
<dbReference type="SUPFAM" id="SSF52172">
    <property type="entry name" value="CheY-like"/>
    <property type="match status" value="1"/>
</dbReference>
<keyword evidence="8" id="KW-0175">Coiled coil</keyword>
<feature type="domain" description="Sigma-54 factor interaction" evidence="9">
    <location>
        <begin position="145"/>
        <end position="374"/>
    </location>
</feature>
<dbReference type="InterPro" id="IPR002197">
    <property type="entry name" value="HTH_Fis"/>
</dbReference>
<dbReference type="Gene3D" id="1.10.8.60">
    <property type="match status" value="1"/>
</dbReference>
<dbReference type="FunFam" id="3.40.50.300:FF:000006">
    <property type="entry name" value="DNA-binding transcriptional regulator NtrC"/>
    <property type="match status" value="1"/>
</dbReference>
<keyword evidence="2" id="KW-0547">Nucleotide-binding</keyword>
<proteinExistence type="predicted"/>
<dbReference type="Gene3D" id="1.10.10.60">
    <property type="entry name" value="Homeodomain-like"/>
    <property type="match status" value="1"/>
</dbReference>
<dbReference type="Gene3D" id="3.40.50.2300">
    <property type="match status" value="1"/>
</dbReference>
<sequence>MRIKKHRILVADDEENIRMLLNETLKDENYEVVLVNNGKDAVEEVKKSDFDCVLMDIRMPVLDGMEAFLKIREIRNNLPVIFLTAYGSSELAIKAMKKGAYDYLTKPFDIEELKIKIKKAIELKELTENSLNLERSTDKYLKEEIVGNSQKMQEVFKEIGKVAESDATVLIRGESGTGKELVAKAIHHYSTRKEKPFVVVNCAAIPETLLESELFGHEKGAFTDAYARRIGKFEQAQDGTIFLDEIGDMSLNLQAKLLRVLQERTFTRVGGNETVSTEARIIAATNRDLEQLVSGGQFREDLFYRLNVVTIWLPPLRERKEDIPLLVEYFVHKYSEKYKKNVRGVSKEVIDFFVEYDWPGNVRELENAIARGIIVTSAPIILLDDLPSTLVKKGNRGDKIEEEEPHLPLPKLIEKVEKEAILKALKNAQGNKTKAAQILGISRKSLFNKLRYYNIISGDENNGKGG</sequence>
<feature type="coiled-coil region" evidence="8">
    <location>
        <begin position="110"/>
        <end position="143"/>
    </location>
</feature>
<dbReference type="Pfam" id="PF00072">
    <property type="entry name" value="Response_reg"/>
    <property type="match status" value="1"/>
</dbReference>
<dbReference type="SUPFAM" id="SSF46689">
    <property type="entry name" value="Homeodomain-like"/>
    <property type="match status" value="1"/>
</dbReference>
<dbReference type="PRINTS" id="PR01590">
    <property type="entry name" value="HTHFIS"/>
</dbReference>
<dbReference type="SMART" id="SM00448">
    <property type="entry name" value="REC"/>
    <property type="match status" value="1"/>
</dbReference>
<dbReference type="InterPro" id="IPR001789">
    <property type="entry name" value="Sig_transdc_resp-reg_receiver"/>
</dbReference>
<evidence type="ECO:0000259" key="10">
    <source>
        <dbReference type="PROSITE" id="PS50110"/>
    </source>
</evidence>
<dbReference type="GO" id="GO:0006355">
    <property type="term" value="P:regulation of DNA-templated transcription"/>
    <property type="evidence" value="ECO:0007669"/>
    <property type="project" value="InterPro"/>
</dbReference>
<evidence type="ECO:0000256" key="5">
    <source>
        <dbReference type="ARBA" id="ARBA00023015"/>
    </source>
</evidence>
<dbReference type="PANTHER" id="PTHR32071">
    <property type="entry name" value="TRANSCRIPTIONAL REGULATORY PROTEIN"/>
    <property type="match status" value="1"/>
</dbReference>
<gene>
    <name evidence="11" type="ORF">ENV82_04875</name>
</gene>
<dbReference type="FunFam" id="3.40.50.2300:FF:000018">
    <property type="entry name" value="DNA-binding transcriptional regulator NtrC"/>
    <property type="match status" value="1"/>
</dbReference>
<dbReference type="Gene3D" id="3.40.50.300">
    <property type="entry name" value="P-loop containing nucleotide triphosphate hydrolases"/>
    <property type="match status" value="1"/>
</dbReference>
<dbReference type="InterPro" id="IPR011006">
    <property type="entry name" value="CheY-like_superfamily"/>
</dbReference>
<dbReference type="PROSITE" id="PS00675">
    <property type="entry name" value="SIGMA54_INTERACT_1"/>
    <property type="match status" value="1"/>
</dbReference>
<accession>A0A7C4Y780</accession>
<dbReference type="InterPro" id="IPR003593">
    <property type="entry name" value="AAA+_ATPase"/>
</dbReference>
<evidence type="ECO:0000256" key="7">
    <source>
        <dbReference type="PROSITE-ProRule" id="PRU00169"/>
    </source>
</evidence>
<evidence type="ECO:0000256" key="4">
    <source>
        <dbReference type="ARBA" id="ARBA00023012"/>
    </source>
</evidence>
<dbReference type="GO" id="GO:0005524">
    <property type="term" value="F:ATP binding"/>
    <property type="evidence" value="ECO:0007669"/>
    <property type="project" value="UniProtKB-KW"/>
</dbReference>
<evidence type="ECO:0000256" key="2">
    <source>
        <dbReference type="ARBA" id="ARBA00022741"/>
    </source>
</evidence>
<dbReference type="InterPro" id="IPR002078">
    <property type="entry name" value="Sigma_54_int"/>
</dbReference>
<keyword evidence="6" id="KW-0804">Transcription</keyword>
<evidence type="ECO:0000256" key="6">
    <source>
        <dbReference type="ARBA" id="ARBA00023163"/>
    </source>
</evidence>
<dbReference type="GO" id="GO:0043565">
    <property type="term" value="F:sequence-specific DNA binding"/>
    <property type="evidence" value="ECO:0007669"/>
    <property type="project" value="InterPro"/>
</dbReference>
<dbReference type="InterPro" id="IPR058031">
    <property type="entry name" value="AAA_lid_NorR"/>
</dbReference>
<dbReference type="Pfam" id="PF02954">
    <property type="entry name" value="HTH_8"/>
    <property type="match status" value="1"/>
</dbReference>
<evidence type="ECO:0000256" key="1">
    <source>
        <dbReference type="ARBA" id="ARBA00022553"/>
    </source>
</evidence>